<evidence type="ECO:0000256" key="5">
    <source>
        <dbReference type="ARBA" id="ARBA00022617"/>
    </source>
</evidence>
<dbReference type="FunFam" id="3.20.20.70:FF:000062">
    <property type="entry name" value="Cytochrome b2, mitochondrial, putative"/>
    <property type="match status" value="1"/>
</dbReference>
<keyword evidence="22" id="KW-1185">Reference proteome</keyword>
<comment type="catalytic activity">
    <reaction evidence="12">
        <text>(S)-lactate + 2 Fe(III)-[cytochrome c] = 2 Fe(II)-[cytochrome c] + pyruvate + 2 H(+)</text>
        <dbReference type="Rhea" id="RHEA:19909"/>
        <dbReference type="Rhea" id="RHEA-COMP:10350"/>
        <dbReference type="Rhea" id="RHEA-COMP:14399"/>
        <dbReference type="ChEBI" id="CHEBI:15361"/>
        <dbReference type="ChEBI" id="CHEBI:15378"/>
        <dbReference type="ChEBI" id="CHEBI:16651"/>
        <dbReference type="ChEBI" id="CHEBI:29033"/>
        <dbReference type="ChEBI" id="CHEBI:29034"/>
        <dbReference type="EC" id="1.1.2.3"/>
    </reaction>
    <physiologicalReaction direction="left-to-right" evidence="12">
        <dbReference type="Rhea" id="RHEA:19910"/>
    </physiologicalReaction>
</comment>
<feature type="domain" description="FMN hydroxy acid dehydrogenase" evidence="20">
    <location>
        <begin position="111"/>
        <end position="470"/>
    </location>
</feature>
<dbReference type="InterPro" id="IPR000262">
    <property type="entry name" value="FMN-dep_DH"/>
</dbReference>
<reference evidence="21" key="1">
    <citation type="submission" date="2021-03" db="EMBL/GenBank/DDBJ databases">
        <title>Revisited historic fungal species revealed as producer of novel bioactive compounds through whole genome sequencing and comparative genomics.</title>
        <authorList>
            <person name="Vignolle G.A."/>
            <person name="Hochenegger N."/>
            <person name="Mach R.L."/>
            <person name="Mach-Aigner A.R."/>
            <person name="Javad Rahimi M."/>
            <person name="Salim K.A."/>
            <person name="Chan C.M."/>
            <person name="Lim L.B.L."/>
            <person name="Cai F."/>
            <person name="Druzhinina I.S."/>
            <person name="U'Ren J.M."/>
            <person name="Derntl C."/>
        </authorList>
    </citation>
    <scope>NUCLEOTIDE SEQUENCE</scope>
    <source>
        <strain evidence="21">TUCIM 5799</strain>
    </source>
</reference>
<dbReference type="GO" id="GO:0004460">
    <property type="term" value="F:L-lactate dehydrogenase (cytochrome) activity"/>
    <property type="evidence" value="ECO:0007669"/>
    <property type="project" value="UniProtKB-EC"/>
</dbReference>
<dbReference type="EC" id="1.1.2.3" evidence="15"/>
<evidence type="ECO:0000313" key="22">
    <source>
        <dbReference type="Proteomes" id="UP000829685"/>
    </source>
</evidence>
<evidence type="ECO:0000256" key="16">
    <source>
        <dbReference type="ARBA" id="ARBA00068515"/>
    </source>
</evidence>
<dbReference type="InterPro" id="IPR018506">
    <property type="entry name" value="Cyt_B5_heme-BS"/>
</dbReference>
<dbReference type="GO" id="GO:0020037">
    <property type="term" value="F:heme binding"/>
    <property type="evidence" value="ECO:0007669"/>
    <property type="project" value="UniProtKB-UniRule"/>
</dbReference>
<comment type="similarity">
    <text evidence="17">Belongs to the cytochrome b5 family.</text>
</comment>
<proteinExistence type="inferred from homology"/>
<keyword evidence="11" id="KW-0496">Mitochondrion</keyword>
<evidence type="ECO:0000256" key="13">
    <source>
        <dbReference type="ARBA" id="ARBA00061137"/>
    </source>
</evidence>
<evidence type="ECO:0000256" key="10">
    <source>
        <dbReference type="ARBA" id="ARBA00023004"/>
    </source>
</evidence>
<dbReference type="InterPro" id="IPR037396">
    <property type="entry name" value="FMN_HAD"/>
</dbReference>
<dbReference type="PROSITE" id="PS51349">
    <property type="entry name" value="FMN_HYDROXY_ACID_DH_2"/>
    <property type="match status" value="1"/>
</dbReference>
<evidence type="ECO:0000256" key="15">
    <source>
        <dbReference type="ARBA" id="ARBA00066458"/>
    </source>
</evidence>
<feature type="compositionally biased region" description="Basic and acidic residues" evidence="18">
    <location>
        <begin position="94"/>
        <end position="106"/>
    </location>
</feature>
<evidence type="ECO:0000256" key="2">
    <source>
        <dbReference type="ARBA" id="ARBA00001970"/>
    </source>
</evidence>
<dbReference type="GO" id="GO:0046872">
    <property type="term" value="F:metal ion binding"/>
    <property type="evidence" value="ECO:0007669"/>
    <property type="project" value="UniProtKB-UniRule"/>
</dbReference>
<keyword evidence="7" id="KW-0288">FMN</keyword>
<evidence type="ECO:0000256" key="18">
    <source>
        <dbReference type="SAM" id="MobiDB-lite"/>
    </source>
</evidence>
<dbReference type="PANTHER" id="PTHR10578">
    <property type="entry name" value="S -2-HYDROXY-ACID OXIDASE-RELATED"/>
    <property type="match status" value="1"/>
</dbReference>
<dbReference type="PRINTS" id="PR00363">
    <property type="entry name" value="CYTOCHROMEB5"/>
</dbReference>
<comment type="similarity">
    <text evidence="13">In the C-terminal section; belongs to the FMN-dependent alpha-hydroxy acid dehydrogenase family.</text>
</comment>
<comment type="caution">
    <text evidence="21">The sequence shown here is derived from an EMBL/GenBank/DDBJ whole genome shotgun (WGS) entry which is preliminary data.</text>
</comment>
<evidence type="ECO:0000256" key="7">
    <source>
        <dbReference type="ARBA" id="ARBA00022643"/>
    </source>
</evidence>
<dbReference type="PROSITE" id="PS00191">
    <property type="entry name" value="CYTOCHROME_B5_1"/>
    <property type="match status" value="1"/>
</dbReference>
<dbReference type="Gene3D" id="3.20.20.70">
    <property type="entry name" value="Aldolase class I"/>
    <property type="match status" value="1"/>
</dbReference>
<dbReference type="InterPro" id="IPR037458">
    <property type="entry name" value="L-MDH/L-LDH_FMN-bd"/>
</dbReference>
<evidence type="ECO:0000256" key="9">
    <source>
        <dbReference type="ARBA" id="ARBA00023002"/>
    </source>
</evidence>
<accession>A0A9P9WQ20</accession>
<protein>
    <recommendedName>
        <fullName evidence="16">L-lactate dehydrogenase (cytochrome)</fullName>
        <ecNumber evidence="15">1.1.2.3</ecNumber>
    </recommendedName>
</protein>
<evidence type="ECO:0000256" key="1">
    <source>
        <dbReference type="ARBA" id="ARBA00001917"/>
    </source>
</evidence>
<gene>
    <name evidence="21" type="ORF">JX265_004755</name>
</gene>
<feature type="domain" description="Cytochrome b5 heme-binding" evidence="19">
    <location>
        <begin position="3"/>
        <end position="80"/>
    </location>
</feature>
<keyword evidence="5 17" id="KW-0349">Heme</keyword>
<dbReference type="SUPFAM" id="SSF55856">
    <property type="entry name" value="Cytochrome b5-like heme/steroid binding domain"/>
    <property type="match status" value="1"/>
</dbReference>
<dbReference type="CDD" id="cd02922">
    <property type="entry name" value="FCB2_FMN"/>
    <property type="match status" value="1"/>
</dbReference>
<dbReference type="PANTHER" id="PTHR10578:SF104">
    <property type="entry name" value="CYTOCHROME B2, MITOCHONDRIAL-RELATED"/>
    <property type="match status" value="1"/>
</dbReference>
<evidence type="ECO:0000256" key="3">
    <source>
        <dbReference type="ARBA" id="ARBA00004569"/>
    </source>
</evidence>
<dbReference type="SMART" id="SM01117">
    <property type="entry name" value="Cyt-b5"/>
    <property type="match status" value="1"/>
</dbReference>
<dbReference type="SUPFAM" id="SSF51395">
    <property type="entry name" value="FMN-linked oxidoreductases"/>
    <property type="match status" value="1"/>
</dbReference>
<evidence type="ECO:0000259" key="20">
    <source>
        <dbReference type="PROSITE" id="PS51349"/>
    </source>
</evidence>
<comment type="subunit">
    <text evidence="4">Homotetramer.</text>
</comment>
<keyword evidence="10 17" id="KW-0408">Iron</keyword>
<dbReference type="Pfam" id="PF00173">
    <property type="entry name" value="Cyt-b5"/>
    <property type="match status" value="1"/>
</dbReference>
<evidence type="ECO:0000256" key="14">
    <source>
        <dbReference type="ARBA" id="ARBA00061589"/>
    </source>
</evidence>
<name>A0A9P9WQ20_9PEZI</name>
<sequence>MSTTQVSFAELRRHDKKEDCWIAVHSKVWDLTEFIDEHPGGSEILLKCAGTNATREFDAVHAPGILEENLSDDKLKGILEEASSDVPPKGAVSEAREKNEAPHDQDAQINPELHTLINAADFERVASKSLTPKTWAFYSSAATDLITHQQNKALLRRIMIQPRILRNVKDVDFRRKILGHNSNAPFFISPAAMARLAHPDGELALAKAAKTEGIIQCISNNASYPLGSIVESGDPQQPFFFQLYVNSERHKTTELLLKAKELGIKAIFVTVDAPVPGKREADERIAAGSIQSAISGAKATNDKKGGGLGRLMAQYIDKSLTWSDLAWIKETSGLPIVLKGVQNVQDAKMAVEYGVDGIMLSNHGGRSLDTAQPAILNLVELRMKAPEVFSKLEVYVDGGFERGSDILKAIALGATAVGVGRPYLYSLVYGQEGAEHLTQILKDEIEVSMRLCGITDLEQASPDLLNTSDIDHLVRSSNKFPAVPWKVERAKL</sequence>
<dbReference type="EMBL" id="JAFIMR010000009">
    <property type="protein sequence ID" value="KAI1874547.1"/>
    <property type="molecule type" value="Genomic_DNA"/>
</dbReference>
<evidence type="ECO:0000313" key="21">
    <source>
        <dbReference type="EMBL" id="KAI1874547.1"/>
    </source>
</evidence>
<dbReference type="InterPro" id="IPR013785">
    <property type="entry name" value="Aldolase_TIM"/>
</dbReference>
<evidence type="ECO:0000256" key="11">
    <source>
        <dbReference type="ARBA" id="ARBA00023128"/>
    </source>
</evidence>
<dbReference type="Gene3D" id="3.10.120.10">
    <property type="entry name" value="Cytochrome b5-like heme/steroid binding domain"/>
    <property type="match status" value="1"/>
</dbReference>
<dbReference type="AlphaFoldDB" id="A0A9P9WQ20"/>
<organism evidence="21 22">
    <name type="scientific">Neoarthrinium moseri</name>
    <dbReference type="NCBI Taxonomy" id="1658444"/>
    <lineage>
        <taxon>Eukaryota</taxon>
        <taxon>Fungi</taxon>
        <taxon>Dikarya</taxon>
        <taxon>Ascomycota</taxon>
        <taxon>Pezizomycotina</taxon>
        <taxon>Sordariomycetes</taxon>
        <taxon>Xylariomycetidae</taxon>
        <taxon>Amphisphaeriales</taxon>
        <taxon>Apiosporaceae</taxon>
        <taxon>Neoarthrinium</taxon>
    </lineage>
</organism>
<dbReference type="GO" id="GO:0005758">
    <property type="term" value="C:mitochondrial intermembrane space"/>
    <property type="evidence" value="ECO:0007669"/>
    <property type="project" value="UniProtKB-SubCell"/>
</dbReference>
<evidence type="ECO:0000256" key="6">
    <source>
        <dbReference type="ARBA" id="ARBA00022630"/>
    </source>
</evidence>
<dbReference type="InterPro" id="IPR001199">
    <property type="entry name" value="Cyt_B5-like_heme/steroid-bd"/>
</dbReference>
<evidence type="ECO:0000256" key="17">
    <source>
        <dbReference type="RuleBase" id="RU362121"/>
    </source>
</evidence>
<feature type="region of interest" description="Disordered" evidence="18">
    <location>
        <begin position="81"/>
        <end position="107"/>
    </location>
</feature>
<evidence type="ECO:0000256" key="12">
    <source>
        <dbReference type="ARBA" id="ARBA00052399"/>
    </source>
</evidence>
<keyword evidence="8 17" id="KW-0479">Metal-binding</keyword>
<keyword evidence="6" id="KW-0285">Flavoprotein</keyword>
<dbReference type="Proteomes" id="UP000829685">
    <property type="component" value="Unassembled WGS sequence"/>
</dbReference>
<evidence type="ECO:0000256" key="4">
    <source>
        <dbReference type="ARBA" id="ARBA00011881"/>
    </source>
</evidence>
<dbReference type="InterPro" id="IPR036400">
    <property type="entry name" value="Cyt_B5-like_heme/steroid_sf"/>
</dbReference>
<comment type="cofactor">
    <cofactor evidence="1">
        <name>FMN</name>
        <dbReference type="ChEBI" id="CHEBI:58210"/>
    </cofactor>
</comment>
<comment type="cofactor">
    <cofactor evidence="2">
        <name>heme b</name>
        <dbReference type="ChEBI" id="CHEBI:60344"/>
    </cofactor>
</comment>
<comment type="similarity">
    <text evidence="14">In the N-terminal section; belongs to the cytochrome b5 family.</text>
</comment>
<keyword evidence="9" id="KW-0560">Oxidoreductase</keyword>
<dbReference type="PROSITE" id="PS50255">
    <property type="entry name" value="CYTOCHROME_B5_2"/>
    <property type="match status" value="1"/>
</dbReference>
<dbReference type="Pfam" id="PF01070">
    <property type="entry name" value="FMN_dh"/>
    <property type="match status" value="1"/>
</dbReference>
<evidence type="ECO:0000256" key="8">
    <source>
        <dbReference type="ARBA" id="ARBA00022723"/>
    </source>
</evidence>
<evidence type="ECO:0000259" key="19">
    <source>
        <dbReference type="PROSITE" id="PS50255"/>
    </source>
</evidence>
<comment type="subcellular location">
    <subcellularLocation>
        <location evidence="3">Mitochondrion intermembrane space</location>
    </subcellularLocation>
</comment>